<dbReference type="InterPro" id="IPR049279">
    <property type="entry name" value="DUF3108-like"/>
</dbReference>
<keyword evidence="1" id="KW-0732">Signal</keyword>
<dbReference type="RefSeq" id="WP_088249307.1">
    <property type="nucleotide sequence ID" value="NZ_NHMK01000021.1"/>
</dbReference>
<sequence length="214" mass="22452">MTASSHLSRVLLTAGFMGTLLGSAAQAACSSPYYPVREGLTRTYRGTVEGRAISYTEKISGVSARGFTVTTTVADLPPARATVKCGPSGVISSPSISSPTIKVTSIKQTGVTQPPTLRVGTSWNSGLVLDATSQGQKVHNETSIAMKVVAAERVTTRLGTFQALKVTARTTIRMAVNGQAMNQPASQSTSWLVKDMGMVKSVLPNGTIELVSFK</sequence>
<dbReference type="Gene3D" id="2.40.360.20">
    <property type="match status" value="1"/>
</dbReference>
<evidence type="ECO:0000259" key="2">
    <source>
        <dbReference type="Pfam" id="PF21347"/>
    </source>
</evidence>
<dbReference type="EMBL" id="NHMK01000021">
    <property type="protein sequence ID" value="OWL94860.1"/>
    <property type="molecule type" value="Genomic_DNA"/>
</dbReference>
<proteinExistence type="predicted"/>
<dbReference type="AlphaFoldDB" id="A0A246BHX9"/>
<name>A0A246BHX9_9DEIO</name>
<dbReference type="Proteomes" id="UP000197208">
    <property type="component" value="Unassembled WGS sequence"/>
</dbReference>
<reference evidence="3 4" key="1">
    <citation type="submission" date="2017-05" db="EMBL/GenBank/DDBJ databases">
        <title>De novo genome assembly of Deniococcus indicus strain DR1.</title>
        <authorList>
            <person name="Chauhan D."/>
            <person name="Yennamalli R.M."/>
            <person name="Priyadarshini R."/>
        </authorList>
    </citation>
    <scope>NUCLEOTIDE SEQUENCE [LARGE SCALE GENOMIC DNA]</scope>
    <source>
        <strain evidence="3 4">DR1</strain>
    </source>
</reference>
<feature type="signal peptide" evidence="1">
    <location>
        <begin position="1"/>
        <end position="27"/>
    </location>
</feature>
<dbReference type="OrthoDB" id="70532at2"/>
<protein>
    <recommendedName>
        <fullName evidence="2">DUF3108 domain-containing protein</fullName>
    </recommendedName>
</protein>
<dbReference type="Pfam" id="PF21347">
    <property type="entry name" value="DUF3108_like"/>
    <property type="match status" value="1"/>
</dbReference>
<feature type="chain" id="PRO_5012964455" description="DUF3108 domain-containing protein" evidence="1">
    <location>
        <begin position="28"/>
        <end position="214"/>
    </location>
</feature>
<evidence type="ECO:0000256" key="1">
    <source>
        <dbReference type="SAM" id="SignalP"/>
    </source>
</evidence>
<gene>
    <name evidence="3" type="ORF">CBQ26_14225</name>
</gene>
<comment type="caution">
    <text evidence="3">The sequence shown here is derived from an EMBL/GenBank/DDBJ whole genome shotgun (WGS) entry which is preliminary data.</text>
</comment>
<evidence type="ECO:0000313" key="3">
    <source>
        <dbReference type="EMBL" id="OWL94860.1"/>
    </source>
</evidence>
<organism evidence="3 4">
    <name type="scientific">Deinococcus indicus</name>
    <dbReference type="NCBI Taxonomy" id="223556"/>
    <lineage>
        <taxon>Bacteria</taxon>
        <taxon>Thermotogati</taxon>
        <taxon>Deinococcota</taxon>
        <taxon>Deinococci</taxon>
        <taxon>Deinococcales</taxon>
        <taxon>Deinococcaceae</taxon>
        <taxon>Deinococcus</taxon>
    </lineage>
</organism>
<accession>A0A246BHX9</accession>
<evidence type="ECO:0000313" key="4">
    <source>
        <dbReference type="Proteomes" id="UP000197208"/>
    </source>
</evidence>
<feature type="domain" description="DUF3108" evidence="2">
    <location>
        <begin position="83"/>
        <end position="201"/>
    </location>
</feature>
<keyword evidence="4" id="KW-1185">Reference proteome</keyword>